<dbReference type="GO" id="GO:0005886">
    <property type="term" value="C:plasma membrane"/>
    <property type="evidence" value="ECO:0007669"/>
    <property type="project" value="TreeGrafter"/>
</dbReference>
<dbReference type="EMBL" id="OY660872">
    <property type="protein sequence ID" value="CAJ1064723.1"/>
    <property type="molecule type" value="Genomic_DNA"/>
</dbReference>
<dbReference type="AlphaFoldDB" id="A0AAV1FU56"/>
<dbReference type="PANTHER" id="PTHR47118:SF1">
    <property type="entry name" value="CYTOTOXIC AND REGULATORY T-CELL MOLECULE"/>
    <property type="match status" value="1"/>
</dbReference>
<protein>
    <submittedName>
        <fullName evidence="4">Cytotoxic and regulatory T-cell molecule isoform X1</fullName>
    </submittedName>
</protein>
<accession>A0AAV1FU56</accession>
<dbReference type="SUPFAM" id="SSF48726">
    <property type="entry name" value="Immunoglobulin"/>
    <property type="match status" value="2"/>
</dbReference>
<dbReference type="GO" id="GO:0005102">
    <property type="term" value="F:signaling receptor binding"/>
    <property type="evidence" value="ECO:0007669"/>
    <property type="project" value="TreeGrafter"/>
</dbReference>
<dbReference type="InterPro" id="IPR013106">
    <property type="entry name" value="Ig_V-set"/>
</dbReference>
<keyword evidence="5" id="KW-1185">Reference proteome</keyword>
<keyword evidence="2" id="KW-1133">Transmembrane helix</keyword>
<dbReference type="Gene3D" id="2.60.40.10">
    <property type="entry name" value="Immunoglobulins"/>
    <property type="match status" value="2"/>
</dbReference>
<evidence type="ECO:0000313" key="5">
    <source>
        <dbReference type="Proteomes" id="UP001178508"/>
    </source>
</evidence>
<dbReference type="InterPro" id="IPR013783">
    <property type="entry name" value="Ig-like_fold"/>
</dbReference>
<feature type="region of interest" description="Disordered" evidence="1">
    <location>
        <begin position="395"/>
        <end position="420"/>
    </location>
</feature>
<dbReference type="PROSITE" id="PS50835">
    <property type="entry name" value="IG_LIKE"/>
    <property type="match status" value="1"/>
</dbReference>
<sequence length="468" mass="51910">MLLLIKPTVGYSSVCQGLPFRVHINPCKVICMIYCMVMIGGLTVILVSLIIVSLAVWQRVTVKKGQTVNLSCPITEAQWTNVEWRNPDGYIMFFSEQKALKDHRYTINKLSESEFSVSISNATFKDGGNYTCSVHGLRTIEKKVEVTVLGFPEMEVEEHEGKSVIKCTAEGNNNPPQIYWKFNNGPEFHAQAKVFHSGRSYISTDKLNFNSIKKRVTVKCLVRHPALYSRPLINFVKIGRDAAQLHFSTTTSPSTTQTSGSTRALRTTSISRTSVNPTTTDVRGLSSEDSLKLSTWGTVPTAFPLTPVTSKNSPLVTTEDLKQLTPTQSTSGRNDSTSNATSTKGSFVNPEMQSGAVGSSSLLILLVTCLIVCLVVVVIFFAIKLRRAHLVWKRENEETNTSEESSKSKSSHEDRSTKQHRCRGFFNTEVRQYVVDEPRAVTSVVHVDEQPQTAGQTSAKCDIKETEL</sequence>
<dbReference type="InterPro" id="IPR007110">
    <property type="entry name" value="Ig-like_dom"/>
</dbReference>
<feature type="compositionally biased region" description="Low complexity" evidence="1">
    <location>
        <begin position="249"/>
        <end position="262"/>
    </location>
</feature>
<feature type="region of interest" description="Disordered" evidence="1">
    <location>
        <begin position="249"/>
        <end position="286"/>
    </location>
</feature>
<feature type="transmembrane region" description="Helical" evidence="2">
    <location>
        <begin position="362"/>
        <end position="383"/>
    </location>
</feature>
<name>A0AAV1FU56_XYRNO</name>
<dbReference type="GO" id="GO:0008037">
    <property type="term" value="P:cell recognition"/>
    <property type="evidence" value="ECO:0007669"/>
    <property type="project" value="TreeGrafter"/>
</dbReference>
<evidence type="ECO:0000256" key="2">
    <source>
        <dbReference type="SAM" id="Phobius"/>
    </source>
</evidence>
<feature type="compositionally biased region" description="Basic and acidic residues" evidence="1">
    <location>
        <begin position="404"/>
        <end position="417"/>
    </location>
</feature>
<dbReference type="Pfam" id="PF07686">
    <property type="entry name" value="V-set"/>
    <property type="match status" value="1"/>
</dbReference>
<dbReference type="Proteomes" id="UP001178508">
    <property type="component" value="Chromosome 9"/>
</dbReference>
<evidence type="ECO:0000259" key="3">
    <source>
        <dbReference type="PROSITE" id="PS50835"/>
    </source>
</evidence>
<dbReference type="InterPro" id="IPR053096">
    <property type="entry name" value="CRTAM"/>
</dbReference>
<dbReference type="PANTHER" id="PTHR47118">
    <property type="entry name" value="CYTOTOXIC AND REGULATORY T-CELL MOLECULE"/>
    <property type="match status" value="1"/>
</dbReference>
<feature type="transmembrane region" description="Helical" evidence="2">
    <location>
        <begin position="29"/>
        <end position="57"/>
    </location>
</feature>
<feature type="region of interest" description="Disordered" evidence="1">
    <location>
        <begin position="308"/>
        <end position="349"/>
    </location>
</feature>
<dbReference type="InterPro" id="IPR036179">
    <property type="entry name" value="Ig-like_dom_sf"/>
</dbReference>
<feature type="compositionally biased region" description="Polar residues" evidence="1">
    <location>
        <begin position="264"/>
        <end position="281"/>
    </location>
</feature>
<evidence type="ECO:0000256" key="1">
    <source>
        <dbReference type="SAM" id="MobiDB-lite"/>
    </source>
</evidence>
<reference evidence="4" key="1">
    <citation type="submission" date="2023-08" db="EMBL/GenBank/DDBJ databases">
        <authorList>
            <person name="Alioto T."/>
            <person name="Alioto T."/>
            <person name="Gomez Garrido J."/>
        </authorList>
    </citation>
    <scope>NUCLEOTIDE SEQUENCE</scope>
</reference>
<keyword evidence="2" id="KW-0472">Membrane</keyword>
<keyword evidence="2" id="KW-0812">Transmembrane</keyword>
<dbReference type="SMART" id="SM00409">
    <property type="entry name" value="IG"/>
    <property type="match status" value="1"/>
</dbReference>
<dbReference type="InterPro" id="IPR003599">
    <property type="entry name" value="Ig_sub"/>
</dbReference>
<dbReference type="GO" id="GO:0002355">
    <property type="term" value="P:detection of tumor cell"/>
    <property type="evidence" value="ECO:0007669"/>
    <property type="project" value="TreeGrafter"/>
</dbReference>
<gene>
    <name evidence="4" type="ORF">XNOV1_A000069</name>
</gene>
<evidence type="ECO:0000313" key="4">
    <source>
        <dbReference type="EMBL" id="CAJ1064723.1"/>
    </source>
</evidence>
<proteinExistence type="predicted"/>
<feature type="compositionally biased region" description="Polar residues" evidence="1">
    <location>
        <begin position="324"/>
        <end position="346"/>
    </location>
</feature>
<feature type="domain" description="Ig-like" evidence="3">
    <location>
        <begin position="48"/>
        <end position="147"/>
    </location>
</feature>
<dbReference type="GO" id="GO:0002860">
    <property type="term" value="P:positive regulation of natural killer cell mediated cytotoxicity directed against tumor cell target"/>
    <property type="evidence" value="ECO:0007669"/>
    <property type="project" value="TreeGrafter"/>
</dbReference>
<organism evidence="4 5">
    <name type="scientific">Xyrichtys novacula</name>
    <name type="common">Pearly razorfish</name>
    <name type="synonym">Hemipteronotus novacula</name>
    <dbReference type="NCBI Taxonomy" id="13765"/>
    <lineage>
        <taxon>Eukaryota</taxon>
        <taxon>Metazoa</taxon>
        <taxon>Chordata</taxon>
        <taxon>Craniata</taxon>
        <taxon>Vertebrata</taxon>
        <taxon>Euteleostomi</taxon>
        <taxon>Actinopterygii</taxon>
        <taxon>Neopterygii</taxon>
        <taxon>Teleostei</taxon>
        <taxon>Neoteleostei</taxon>
        <taxon>Acanthomorphata</taxon>
        <taxon>Eupercaria</taxon>
        <taxon>Labriformes</taxon>
        <taxon>Labridae</taxon>
        <taxon>Xyrichtys</taxon>
    </lineage>
</organism>